<gene>
    <name evidence="1" type="ORF">C7435_2195</name>
</gene>
<comment type="caution">
    <text evidence="1">The sequence shown here is derived from an EMBL/GenBank/DDBJ whole genome shotgun (WGS) entry which is preliminary data.</text>
</comment>
<sequence length="251" mass="28476">MTDKATFAPRGSRASKFRQLGLYQGAEPTRTWKPGKVWVARDGIFAKTPKCLNSYAPFESHLESLGHLLLSVDPRIQYYVCQPNPLLYWMESNNSGRVRREYTPDFIALNKDERLFAIDTKASYFAEADQWVSRVAAIRQAYRFDHGVELLVWTERDLYAEPRLSNARTMYRHRHAPQDPSSEYTVRRTLEAHGGVSSIGQLCEEASIEARCQMAEAFGSVMRLGLAGEVVLASGAKYGRNTEVRFNEAAE</sequence>
<name>A0A495D4K6_9PROT</name>
<evidence type="ECO:0000313" key="1">
    <source>
        <dbReference type="EMBL" id="RKQ95950.1"/>
    </source>
</evidence>
<dbReference type="RefSeq" id="WP_147422681.1">
    <property type="nucleotide sequence ID" value="NZ_RBIM01000005.1"/>
</dbReference>
<proteinExistence type="predicted"/>
<accession>A0A495D4K6</accession>
<dbReference type="Proteomes" id="UP000273675">
    <property type="component" value="Unassembled WGS sequence"/>
</dbReference>
<evidence type="ECO:0000313" key="2">
    <source>
        <dbReference type="Proteomes" id="UP000273675"/>
    </source>
</evidence>
<reference evidence="1 2" key="1">
    <citation type="submission" date="2018-10" db="EMBL/GenBank/DDBJ databases">
        <title>Genomic Encyclopedia of Type Strains, Phase IV (KMG-IV): sequencing the most valuable type-strain genomes for metagenomic binning, comparative biology and taxonomic classification.</title>
        <authorList>
            <person name="Goeker M."/>
        </authorList>
    </citation>
    <scope>NUCLEOTIDE SEQUENCE [LARGE SCALE GENOMIC DNA]</scope>
    <source>
        <strain evidence="1 2">DSM 4734</strain>
    </source>
</reference>
<organism evidence="1 2">
    <name type="scientific">Maricaulis maris</name>
    <dbReference type="NCBI Taxonomy" id="74318"/>
    <lineage>
        <taxon>Bacteria</taxon>
        <taxon>Pseudomonadati</taxon>
        <taxon>Pseudomonadota</taxon>
        <taxon>Alphaproteobacteria</taxon>
        <taxon>Maricaulales</taxon>
        <taxon>Maricaulaceae</taxon>
        <taxon>Maricaulis</taxon>
    </lineage>
</organism>
<dbReference type="EMBL" id="RBIM01000005">
    <property type="protein sequence ID" value="RKQ95950.1"/>
    <property type="molecule type" value="Genomic_DNA"/>
</dbReference>
<protein>
    <recommendedName>
        <fullName evidence="3">TnsA endonuclease-like protein</fullName>
    </recommendedName>
</protein>
<dbReference type="AlphaFoldDB" id="A0A495D4K6"/>
<evidence type="ECO:0008006" key="3">
    <source>
        <dbReference type="Google" id="ProtNLM"/>
    </source>
</evidence>
<dbReference type="OrthoDB" id="9804145at2"/>